<dbReference type="RefSeq" id="WP_368629589.1">
    <property type="nucleotide sequence ID" value="NZ_JAYWLU010000011.1"/>
</dbReference>
<accession>A0ABV3V3W3</accession>
<dbReference type="InterPro" id="IPR018060">
    <property type="entry name" value="HTH_AraC"/>
</dbReference>
<dbReference type="PANTHER" id="PTHR46796:SF15">
    <property type="entry name" value="BLL1074 PROTEIN"/>
    <property type="match status" value="1"/>
</dbReference>
<sequence length="287" mass="31418">MNVDQPTIVRHQVPPSLRGVIVGIVGHDDVAPPGGRARIQPASSLLILEISLTSPLHIRPLHAGLDADVAHRTFLAGLSTAPVQTVFFGRHTSIQIYLSPMGAYQLLGIPGTETARIVASADELVPQWAHDLADRMTDFTNWPQRFAAVDRELVRHAGIEFAADPLVTWAWNELQLSGGQVRVGELAQRSGWSVRHLGQLFKTVTGVSLKEVARLIRFEHIHAELGAWQLSDVAQRHGLSDQSHLCREVLQFSGETPLSLSTSRRPTAFTALGVQPGDFGYALRNHT</sequence>
<evidence type="ECO:0000256" key="2">
    <source>
        <dbReference type="ARBA" id="ARBA00023125"/>
    </source>
</evidence>
<evidence type="ECO:0000256" key="3">
    <source>
        <dbReference type="ARBA" id="ARBA00023163"/>
    </source>
</evidence>
<keyword evidence="1" id="KW-0805">Transcription regulation</keyword>
<organism evidence="5 6">
    <name type="scientific">Kocuria carniphila</name>
    <dbReference type="NCBI Taxonomy" id="262208"/>
    <lineage>
        <taxon>Bacteria</taxon>
        <taxon>Bacillati</taxon>
        <taxon>Actinomycetota</taxon>
        <taxon>Actinomycetes</taxon>
        <taxon>Micrococcales</taxon>
        <taxon>Micrococcaceae</taxon>
        <taxon>Kocuria</taxon>
    </lineage>
</organism>
<proteinExistence type="predicted"/>
<dbReference type="PROSITE" id="PS01124">
    <property type="entry name" value="HTH_ARAC_FAMILY_2"/>
    <property type="match status" value="1"/>
</dbReference>
<dbReference type="Pfam" id="PF12833">
    <property type="entry name" value="HTH_18"/>
    <property type="match status" value="1"/>
</dbReference>
<name>A0ABV3V3W3_9MICC</name>
<feature type="domain" description="HTH araC/xylS-type" evidence="4">
    <location>
        <begin position="164"/>
        <end position="263"/>
    </location>
</feature>
<protein>
    <submittedName>
        <fullName evidence="5">Helix-turn-helix transcriptional regulator</fullName>
    </submittedName>
</protein>
<evidence type="ECO:0000313" key="5">
    <source>
        <dbReference type="EMBL" id="MEX3595217.1"/>
    </source>
</evidence>
<dbReference type="PANTHER" id="PTHR46796">
    <property type="entry name" value="HTH-TYPE TRANSCRIPTIONAL ACTIVATOR RHAS-RELATED"/>
    <property type="match status" value="1"/>
</dbReference>
<gene>
    <name evidence="5" type="ORF">VVR66_10890</name>
</gene>
<keyword evidence="2" id="KW-0238">DNA-binding</keyword>
<keyword evidence="6" id="KW-1185">Reference proteome</keyword>
<dbReference type="SMART" id="SM00342">
    <property type="entry name" value="HTH_ARAC"/>
    <property type="match status" value="1"/>
</dbReference>
<evidence type="ECO:0000259" key="4">
    <source>
        <dbReference type="PROSITE" id="PS01124"/>
    </source>
</evidence>
<dbReference type="EMBL" id="JAYWLU010000011">
    <property type="protein sequence ID" value="MEX3595217.1"/>
    <property type="molecule type" value="Genomic_DNA"/>
</dbReference>
<dbReference type="InterPro" id="IPR050204">
    <property type="entry name" value="AraC_XylS_family_regulators"/>
</dbReference>
<evidence type="ECO:0000313" key="6">
    <source>
        <dbReference type="Proteomes" id="UP001558481"/>
    </source>
</evidence>
<comment type="caution">
    <text evidence="5">The sequence shown here is derived from an EMBL/GenBank/DDBJ whole genome shotgun (WGS) entry which is preliminary data.</text>
</comment>
<dbReference type="Gene3D" id="1.10.10.60">
    <property type="entry name" value="Homeodomain-like"/>
    <property type="match status" value="1"/>
</dbReference>
<evidence type="ECO:0000256" key="1">
    <source>
        <dbReference type="ARBA" id="ARBA00023015"/>
    </source>
</evidence>
<dbReference type="Proteomes" id="UP001558481">
    <property type="component" value="Unassembled WGS sequence"/>
</dbReference>
<reference evidence="5 6" key="1">
    <citation type="journal article" date="2024" name="Fungal Genet. Biol.">
        <title>The porcine skin microbiome exhibits broad fungal antagonism.</title>
        <authorList>
            <person name="De La Cruz K.F."/>
            <person name="Townsend E.C."/>
            <person name="Alex Cheong J.Z."/>
            <person name="Salamzade R."/>
            <person name="Liu A."/>
            <person name="Sandstrom S."/>
            <person name="Davila E."/>
            <person name="Huang L."/>
            <person name="Xu K.H."/>
            <person name="Wu S.Y."/>
            <person name="Meudt J.J."/>
            <person name="Shanmuganayagam D."/>
            <person name="Gibson A.L.F."/>
            <person name="Kalan L.R."/>
        </authorList>
    </citation>
    <scope>NUCLEOTIDE SEQUENCE [LARGE SCALE GENOMIC DNA]</scope>
    <source>
        <strain evidence="5 6">LK2625</strain>
    </source>
</reference>
<keyword evidence="3" id="KW-0804">Transcription</keyword>